<dbReference type="Pfam" id="PF00702">
    <property type="entry name" value="Hydrolase"/>
    <property type="match status" value="1"/>
</dbReference>
<dbReference type="InterPro" id="IPR023214">
    <property type="entry name" value="HAD_sf"/>
</dbReference>
<dbReference type="NCBIfam" id="TIGR01509">
    <property type="entry name" value="HAD-SF-IA-v3"/>
    <property type="match status" value="1"/>
</dbReference>
<dbReference type="InterPro" id="IPR050155">
    <property type="entry name" value="HAD-like_hydrolase_sf"/>
</dbReference>
<dbReference type="PANTHER" id="PTHR43434:SF1">
    <property type="entry name" value="PHOSPHOGLYCOLATE PHOSPHATASE"/>
    <property type="match status" value="1"/>
</dbReference>
<protein>
    <submittedName>
        <fullName evidence="1">HAD family hydrolase</fullName>
        <ecNumber evidence="1">3.-.-.-</ecNumber>
    </submittedName>
</protein>
<dbReference type="PANTHER" id="PTHR43434">
    <property type="entry name" value="PHOSPHOGLYCOLATE PHOSPHATASE"/>
    <property type="match status" value="1"/>
</dbReference>
<dbReference type="Gene3D" id="3.40.50.1000">
    <property type="entry name" value="HAD superfamily/HAD-like"/>
    <property type="match status" value="1"/>
</dbReference>
<dbReference type="InterPro" id="IPR006439">
    <property type="entry name" value="HAD-SF_hydro_IA"/>
</dbReference>
<evidence type="ECO:0000313" key="2">
    <source>
        <dbReference type="Proteomes" id="UP001596523"/>
    </source>
</evidence>
<accession>A0ABW2JTC8</accession>
<dbReference type="EMBL" id="JBHTCF010000021">
    <property type="protein sequence ID" value="MFC7309414.1"/>
    <property type="molecule type" value="Genomic_DNA"/>
</dbReference>
<dbReference type="EC" id="3.-.-.-" evidence="1"/>
<evidence type="ECO:0000313" key="1">
    <source>
        <dbReference type="EMBL" id="MFC7309414.1"/>
    </source>
</evidence>
<sequence>MTTRAESILFDFDGPICQLYASHGADTVVDNLVDWLAERGMDGLLTPEERHSGDPHAVLRAVHRAHPGSKLECELEALLTAEELHAADRAFPTPYVDRLIRTWHAIGVRLAVATNNAPGAARHYLAGRGLSDCFGPHVHGRRTAHVHALKPDPDCVQRALDSLGASPATALMIGDAPADFLAAREAGVPFLGYGRDERREKLLRTAGAEHVVNSLGPVLRFFWKDAML</sequence>
<name>A0ABW2JTC8_9ACTN</name>
<keyword evidence="1" id="KW-0378">Hydrolase</keyword>
<dbReference type="SUPFAM" id="SSF56784">
    <property type="entry name" value="HAD-like"/>
    <property type="match status" value="1"/>
</dbReference>
<dbReference type="RefSeq" id="WP_381838313.1">
    <property type="nucleotide sequence ID" value="NZ_JBHTCF010000021.1"/>
</dbReference>
<gene>
    <name evidence="1" type="ORF">ACFQVC_35040</name>
</gene>
<organism evidence="1 2">
    <name type="scientific">Streptomyces monticola</name>
    <dbReference type="NCBI Taxonomy" id="2666263"/>
    <lineage>
        <taxon>Bacteria</taxon>
        <taxon>Bacillati</taxon>
        <taxon>Actinomycetota</taxon>
        <taxon>Actinomycetes</taxon>
        <taxon>Kitasatosporales</taxon>
        <taxon>Streptomycetaceae</taxon>
        <taxon>Streptomyces</taxon>
    </lineage>
</organism>
<comment type="caution">
    <text evidence="1">The sequence shown here is derived from an EMBL/GenBank/DDBJ whole genome shotgun (WGS) entry which is preliminary data.</text>
</comment>
<dbReference type="Proteomes" id="UP001596523">
    <property type="component" value="Unassembled WGS sequence"/>
</dbReference>
<dbReference type="GO" id="GO:0016787">
    <property type="term" value="F:hydrolase activity"/>
    <property type="evidence" value="ECO:0007669"/>
    <property type="project" value="UniProtKB-KW"/>
</dbReference>
<keyword evidence="2" id="KW-1185">Reference proteome</keyword>
<reference evidence="2" key="1">
    <citation type="journal article" date="2019" name="Int. J. Syst. Evol. Microbiol.">
        <title>The Global Catalogue of Microorganisms (GCM) 10K type strain sequencing project: providing services to taxonomists for standard genome sequencing and annotation.</title>
        <authorList>
            <consortium name="The Broad Institute Genomics Platform"/>
            <consortium name="The Broad Institute Genome Sequencing Center for Infectious Disease"/>
            <person name="Wu L."/>
            <person name="Ma J."/>
        </authorList>
    </citation>
    <scope>NUCLEOTIDE SEQUENCE [LARGE SCALE GENOMIC DNA]</scope>
    <source>
        <strain evidence="2">SYNS20</strain>
    </source>
</reference>
<dbReference type="InterPro" id="IPR036412">
    <property type="entry name" value="HAD-like_sf"/>
</dbReference>
<dbReference type="NCBIfam" id="TIGR01549">
    <property type="entry name" value="HAD-SF-IA-v1"/>
    <property type="match status" value="1"/>
</dbReference>
<proteinExistence type="predicted"/>